<accession>A0A9W2ZMP6</accession>
<dbReference type="GeneID" id="106051868"/>
<keyword evidence="3" id="KW-0378">Hydrolase</keyword>
<dbReference type="PANTHER" id="PTHR31490:SF1">
    <property type="entry name" value="ENDO-1,4-BETA-XYLANASE 1"/>
    <property type="match status" value="1"/>
</dbReference>
<dbReference type="Proteomes" id="UP001165740">
    <property type="component" value="Chromosome 1"/>
</dbReference>
<feature type="domain" description="GH10" evidence="7">
    <location>
        <begin position="205"/>
        <end position="507"/>
    </location>
</feature>
<dbReference type="Gene3D" id="2.60.120.690">
    <property type="entry name" value="Proprotein convertase subtilisin/kexin type 9"/>
    <property type="match status" value="2"/>
</dbReference>
<dbReference type="InterPro" id="IPR044846">
    <property type="entry name" value="GH10"/>
</dbReference>
<dbReference type="InterPro" id="IPR017853">
    <property type="entry name" value="GH"/>
</dbReference>
<dbReference type="Gene3D" id="3.20.20.80">
    <property type="entry name" value="Glycosidases"/>
    <property type="match status" value="1"/>
</dbReference>
<keyword evidence="4" id="KW-0119">Carbohydrate metabolism</keyword>
<comment type="similarity">
    <text evidence="1">Belongs to the glycosyl hydrolase 10 (cellulase F) family.</text>
</comment>
<dbReference type="InterPro" id="IPR041254">
    <property type="entry name" value="PCSK9_C1"/>
</dbReference>
<keyword evidence="2" id="KW-0677">Repeat</keyword>
<dbReference type="GO" id="GO:0031176">
    <property type="term" value="F:endo-1,4-beta-xylanase activity"/>
    <property type="evidence" value="ECO:0007669"/>
    <property type="project" value="UniProtKB-ARBA"/>
</dbReference>
<dbReference type="SMART" id="SM00633">
    <property type="entry name" value="Glyco_10"/>
    <property type="match status" value="1"/>
</dbReference>
<dbReference type="SUPFAM" id="SSF51445">
    <property type="entry name" value="(Trans)glycosidases"/>
    <property type="match status" value="1"/>
</dbReference>
<name>A0A9W2ZMP6_BIOGL</name>
<protein>
    <submittedName>
        <fullName evidence="9">Uncharacterized protein LOC106051868 isoform X1</fullName>
    </submittedName>
</protein>
<dbReference type="Gene3D" id="2.60.120.260">
    <property type="entry name" value="Galactose-binding domain-like"/>
    <property type="match status" value="1"/>
</dbReference>
<keyword evidence="8" id="KW-1185">Reference proteome</keyword>
<dbReference type="Pfam" id="PF02018">
    <property type="entry name" value="CBM_4_9"/>
    <property type="match status" value="1"/>
</dbReference>
<dbReference type="RefSeq" id="XP_055876239.1">
    <property type="nucleotide sequence ID" value="XM_056020264.1"/>
</dbReference>
<evidence type="ECO:0000259" key="7">
    <source>
        <dbReference type="PROSITE" id="PS51760"/>
    </source>
</evidence>
<dbReference type="OrthoDB" id="1650875at2759"/>
<keyword evidence="5" id="KW-0624">Polysaccharide degradation</keyword>
<dbReference type="PANTHER" id="PTHR31490">
    <property type="entry name" value="GLYCOSYL HYDROLASE"/>
    <property type="match status" value="1"/>
</dbReference>
<dbReference type="InterPro" id="IPR008979">
    <property type="entry name" value="Galactose-bd-like_sf"/>
</dbReference>
<dbReference type="GO" id="GO:0000272">
    <property type="term" value="P:polysaccharide catabolic process"/>
    <property type="evidence" value="ECO:0007669"/>
    <property type="project" value="UniProtKB-KW"/>
</dbReference>
<evidence type="ECO:0000256" key="4">
    <source>
        <dbReference type="ARBA" id="ARBA00023277"/>
    </source>
</evidence>
<dbReference type="Pfam" id="PF00331">
    <property type="entry name" value="Glyco_hydro_10"/>
    <property type="match status" value="1"/>
</dbReference>
<dbReference type="PROSITE" id="PS51760">
    <property type="entry name" value="GH10_2"/>
    <property type="match status" value="1"/>
</dbReference>
<proteinExistence type="inferred from homology"/>
<evidence type="ECO:0000313" key="9">
    <source>
        <dbReference type="RefSeq" id="XP_055876239.1"/>
    </source>
</evidence>
<evidence type="ECO:0000256" key="1">
    <source>
        <dbReference type="ARBA" id="ARBA00007495"/>
    </source>
</evidence>
<evidence type="ECO:0000256" key="5">
    <source>
        <dbReference type="ARBA" id="ARBA00023326"/>
    </source>
</evidence>
<evidence type="ECO:0000313" key="8">
    <source>
        <dbReference type="Proteomes" id="UP001165740"/>
    </source>
</evidence>
<dbReference type="InterPro" id="IPR001000">
    <property type="entry name" value="GH10_dom"/>
</dbReference>
<organism evidence="8 9">
    <name type="scientific">Biomphalaria glabrata</name>
    <name type="common">Bloodfluke planorb</name>
    <name type="synonym">Freshwater snail</name>
    <dbReference type="NCBI Taxonomy" id="6526"/>
    <lineage>
        <taxon>Eukaryota</taxon>
        <taxon>Metazoa</taxon>
        <taxon>Spiralia</taxon>
        <taxon>Lophotrochozoa</taxon>
        <taxon>Mollusca</taxon>
        <taxon>Gastropoda</taxon>
        <taxon>Heterobranchia</taxon>
        <taxon>Euthyneura</taxon>
        <taxon>Panpulmonata</taxon>
        <taxon>Hygrophila</taxon>
        <taxon>Lymnaeoidea</taxon>
        <taxon>Planorbidae</taxon>
        <taxon>Biomphalaria</taxon>
    </lineage>
</organism>
<reference evidence="9" key="1">
    <citation type="submission" date="2025-08" db="UniProtKB">
        <authorList>
            <consortium name="RefSeq"/>
        </authorList>
    </citation>
    <scope>IDENTIFICATION</scope>
</reference>
<feature type="signal peptide" evidence="6">
    <location>
        <begin position="1"/>
        <end position="21"/>
    </location>
</feature>
<evidence type="ECO:0000256" key="6">
    <source>
        <dbReference type="SAM" id="SignalP"/>
    </source>
</evidence>
<keyword evidence="6" id="KW-0732">Signal</keyword>
<gene>
    <name evidence="9" type="primary">LOC106051868</name>
</gene>
<dbReference type="SUPFAM" id="SSF49785">
    <property type="entry name" value="Galactose-binding domain-like"/>
    <property type="match status" value="1"/>
</dbReference>
<evidence type="ECO:0000256" key="2">
    <source>
        <dbReference type="ARBA" id="ARBA00022737"/>
    </source>
</evidence>
<dbReference type="Pfam" id="PF18459">
    <property type="entry name" value="PCSK9_C1"/>
    <property type="match status" value="2"/>
</dbReference>
<dbReference type="AlphaFoldDB" id="A0A9W2ZMP6"/>
<dbReference type="InterPro" id="IPR003305">
    <property type="entry name" value="CenC_carb-bd"/>
</dbReference>
<evidence type="ECO:0000256" key="3">
    <source>
        <dbReference type="ARBA" id="ARBA00022801"/>
    </source>
</evidence>
<sequence>MVRRLCQYFGVVYLLVSVVHGAPELLTNPGFESGLNNWVHDGFTMTVEKSVVHGGTSSVKCTGRGQSWMGPGQYITPKPGGRYAFSAYLKLINDISGTTYQNAAIKINFKWKDTGADDYFAVTSRPFLNVARGWVHIGADFRVPNREYTQAKIYLEGLAPHVDFYFDDATLTEIPEDRAWKAEANQRIESLRKSNIHFKFNVGSGFNVNDLRVEIDHKKHLFGFGSQMPADYLVNPDFRQYQNIAYYMFNWATIEQYKWPYNRGTKDNPDFSVAVAATDELRRHGLNVRGHCMFWSVPGNQPSYASSMTGQTLKDTVDSHIRYMTGITKGKLSHWDVNNELLHGRFFETHTGDEHYSYHMFQAVHAADPKPTLFLNDYNVVAYGEYTLAYLDQIQQFKAANVGLGAVGIQSHFPSYTAPDPTLMKYRLDLLAKAGLPMWVTELDLSAHDENTRADWYETALRLYFSHPSIEGIIFWGFWDHDMSPNMALVHGNTFALDKAGERYLQLTKHEWSTHVNRSLSAGTSFDVRGFQGDYDVIVWYQNKPIKIQSFSVGKSNVTVNVDISGNGQAIHLPTHADPFVFVPVQHATTSNGLTTEGHATSTSTSHQLTCTTHASGESEVGDDKEVEVGCGTDEVLTGCSSYLKNNDWHKDGERIVITNNKPSCKAVNGYRTTAGIKAYARCCKLSGLTCTYKVAGPSGTGVDDQVVAPCASDGFPLGCTAHTYMSDSDGSFITNTSCVAQNDGVSQGVYAYAACCKGGNIKCTTVHSAPSGHPVGARATVTCPAGQVMTGCTVYSTNAKAAGSFIEAINGVDTCVAVNGYERFGHEEAVRAYASCCSA</sequence>
<feature type="chain" id="PRO_5040766129" evidence="6">
    <location>
        <begin position="22"/>
        <end position="840"/>
    </location>
</feature>